<organism evidence="1 2">
    <name type="scientific">Mesonia oceanica</name>
    <dbReference type="NCBI Taxonomy" id="2687242"/>
    <lineage>
        <taxon>Bacteria</taxon>
        <taxon>Pseudomonadati</taxon>
        <taxon>Bacteroidota</taxon>
        <taxon>Flavobacteriia</taxon>
        <taxon>Flavobacteriales</taxon>
        <taxon>Flavobacteriaceae</taxon>
        <taxon>Mesonia</taxon>
    </lineage>
</organism>
<keyword evidence="2" id="KW-1185">Reference proteome</keyword>
<dbReference type="Proteomes" id="UP000356253">
    <property type="component" value="Unassembled WGS sequence"/>
</dbReference>
<proteinExistence type="predicted"/>
<dbReference type="EMBL" id="CABVMM010000009">
    <property type="protein sequence ID" value="VVV01241.1"/>
    <property type="molecule type" value="Genomic_DNA"/>
</dbReference>
<reference evidence="1" key="1">
    <citation type="submission" date="2019-09" db="EMBL/GenBank/DDBJ databases">
        <authorList>
            <person name="Rodrigo-Torres L."/>
            <person name="Arahal R. D."/>
            <person name="Lucena T."/>
        </authorList>
    </citation>
    <scope>NUCLEOTIDE SEQUENCE</scope>
    <source>
        <strain evidence="1">ISS653</strain>
    </source>
</reference>
<gene>
    <name evidence="1" type="ORF">FVB9532_02526</name>
</gene>
<evidence type="ECO:0000313" key="1">
    <source>
        <dbReference type="EMBL" id="VVV01241.1"/>
    </source>
</evidence>
<evidence type="ECO:0000313" key="2">
    <source>
        <dbReference type="Proteomes" id="UP000356253"/>
    </source>
</evidence>
<comment type="caution">
    <text evidence="1">The sequence shown here is derived from an EMBL/GenBank/DDBJ whole genome shotgun (WGS) entry which is preliminary data.</text>
</comment>
<accession>A0AC61Y9R1</accession>
<protein>
    <submittedName>
        <fullName evidence="1">Uncharacterized protein</fullName>
    </submittedName>
</protein>
<name>A0AC61Y9R1_9FLAO</name>
<sequence>MLYDNNKNLIGSSVTNDSIMGLDTLKISQNKFYNSKDNLIQIKRNNDDKYFNEYFDYNDLIEI</sequence>